<keyword evidence="3" id="KW-1185">Reference proteome</keyword>
<evidence type="ECO:0000313" key="2">
    <source>
        <dbReference type="EMBL" id="OEV03687.1"/>
    </source>
</evidence>
<dbReference type="EMBL" id="LJGU01000116">
    <property type="protein sequence ID" value="OEV03687.1"/>
    <property type="molecule type" value="Genomic_DNA"/>
</dbReference>
<reference evidence="2 3" key="1">
    <citation type="journal article" date="2016" name="Front. Microbiol.">
        <title>Comparative Genomics Analysis of Streptomyces Species Reveals Their Adaptation to the Marine Environment and Their Diversity at the Genomic Level.</title>
        <authorList>
            <person name="Tian X."/>
            <person name="Zhang Z."/>
            <person name="Yang T."/>
            <person name="Chen M."/>
            <person name="Li J."/>
            <person name="Chen F."/>
            <person name="Yang J."/>
            <person name="Li W."/>
            <person name="Zhang B."/>
            <person name="Zhang Z."/>
            <person name="Wu J."/>
            <person name="Zhang C."/>
            <person name="Long L."/>
            <person name="Xiao J."/>
        </authorList>
    </citation>
    <scope>NUCLEOTIDE SEQUENCE [LARGE SCALE GENOMIC DNA]</scope>
    <source>
        <strain evidence="2 3">SCSIO 02100</strain>
    </source>
</reference>
<dbReference type="OrthoDB" id="424472at2"/>
<dbReference type="InterPro" id="IPR052514">
    <property type="entry name" value="SAM-dependent_MTase"/>
</dbReference>
<evidence type="ECO:0000313" key="3">
    <source>
        <dbReference type="Proteomes" id="UP000176101"/>
    </source>
</evidence>
<feature type="domain" description="Methyltransferase FkbM" evidence="1">
    <location>
        <begin position="57"/>
        <end position="235"/>
    </location>
</feature>
<dbReference type="AlphaFoldDB" id="A0A1E7KIG0"/>
<dbReference type="InterPro" id="IPR006342">
    <property type="entry name" value="FkbM_mtfrase"/>
</dbReference>
<dbReference type="PANTHER" id="PTHR34203:SF13">
    <property type="entry name" value="EXPRESSED PROTEIN"/>
    <property type="match status" value="1"/>
</dbReference>
<dbReference type="InterPro" id="IPR029063">
    <property type="entry name" value="SAM-dependent_MTases_sf"/>
</dbReference>
<sequence length="258" mass="28922">MSEISSSVQIADGVSFFVPQPTSRQSAELGFSYNEIFEDCRYVRYGIQLTDCARIVDAGANVGLFTIFAKQQSPAAEVLAVEPIPAIHRALRANLEAYAIKGVDTPRTALGAEHEREVPFTFYPETPGESTRYPEQKRAGQDLTEQQLGHTEMAAVPREVAVAAEVNRLSALLRDWAPREPVDLLKIDVEGAELDVMEGLDPADWQRTRQVVVEVQDVCGRLDRIIDELDSRDFSVMVERSRLSEVYRSFMVYATRRP</sequence>
<dbReference type="RefSeq" id="WP_070196384.1">
    <property type="nucleotide sequence ID" value="NZ_LJGU01000116.1"/>
</dbReference>
<dbReference type="Pfam" id="PF05050">
    <property type="entry name" value="Methyltransf_21"/>
    <property type="match status" value="1"/>
</dbReference>
<gene>
    <name evidence="2" type="ORF">AN216_10570</name>
</gene>
<dbReference type="SUPFAM" id="SSF53335">
    <property type="entry name" value="S-adenosyl-L-methionine-dependent methyltransferases"/>
    <property type="match status" value="1"/>
</dbReference>
<dbReference type="Proteomes" id="UP000176101">
    <property type="component" value="Unassembled WGS sequence"/>
</dbReference>
<dbReference type="Gene3D" id="3.40.50.150">
    <property type="entry name" value="Vaccinia Virus protein VP39"/>
    <property type="match status" value="1"/>
</dbReference>
<dbReference type="NCBIfam" id="TIGR01444">
    <property type="entry name" value="fkbM_fam"/>
    <property type="match status" value="1"/>
</dbReference>
<proteinExistence type="predicted"/>
<dbReference type="PANTHER" id="PTHR34203">
    <property type="entry name" value="METHYLTRANSFERASE, FKBM FAMILY PROTEIN"/>
    <property type="match status" value="1"/>
</dbReference>
<organism evidence="2 3">
    <name type="scientific">Streptomyces oceani</name>
    <dbReference type="NCBI Taxonomy" id="1075402"/>
    <lineage>
        <taxon>Bacteria</taxon>
        <taxon>Bacillati</taxon>
        <taxon>Actinomycetota</taxon>
        <taxon>Actinomycetes</taxon>
        <taxon>Kitasatosporales</taxon>
        <taxon>Streptomycetaceae</taxon>
        <taxon>Streptomyces</taxon>
    </lineage>
</organism>
<comment type="caution">
    <text evidence="2">The sequence shown here is derived from an EMBL/GenBank/DDBJ whole genome shotgun (WGS) entry which is preliminary data.</text>
</comment>
<accession>A0A1E7KIG0</accession>
<protein>
    <recommendedName>
        <fullName evidence="1">Methyltransferase FkbM domain-containing protein</fullName>
    </recommendedName>
</protein>
<evidence type="ECO:0000259" key="1">
    <source>
        <dbReference type="Pfam" id="PF05050"/>
    </source>
</evidence>
<dbReference type="STRING" id="1075402.AN216_10570"/>
<name>A0A1E7KIG0_9ACTN</name>